<protein>
    <submittedName>
        <fullName evidence="1">Uncharacterized protein</fullName>
    </submittedName>
</protein>
<accession>A0A0E9SC13</accession>
<dbReference type="EMBL" id="GBXM01069786">
    <property type="protein sequence ID" value="JAH38791.1"/>
    <property type="molecule type" value="Transcribed_RNA"/>
</dbReference>
<organism evidence="1">
    <name type="scientific">Anguilla anguilla</name>
    <name type="common">European freshwater eel</name>
    <name type="synonym">Muraena anguilla</name>
    <dbReference type="NCBI Taxonomy" id="7936"/>
    <lineage>
        <taxon>Eukaryota</taxon>
        <taxon>Metazoa</taxon>
        <taxon>Chordata</taxon>
        <taxon>Craniata</taxon>
        <taxon>Vertebrata</taxon>
        <taxon>Euteleostomi</taxon>
        <taxon>Actinopterygii</taxon>
        <taxon>Neopterygii</taxon>
        <taxon>Teleostei</taxon>
        <taxon>Anguilliformes</taxon>
        <taxon>Anguillidae</taxon>
        <taxon>Anguilla</taxon>
    </lineage>
</organism>
<reference evidence="1" key="1">
    <citation type="submission" date="2014-11" db="EMBL/GenBank/DDBJ databases">
        <authorList>
            <person name="Amaro Gonzalez C."/>
        </authorList>
    </citation>
    <scope>NUCLEOTIDE SEQUENCE</scope>
</reference>
<sequence length="45" mass="4787">MAIMLINVKIVIGEDNGQPQTPSSAGKGRISLSFLLASTHPYRSS</sequence>
<dbReference type="AlphaFoldDB" id="A0A0E9SC13"/>
<reference evidence="1" key="2">
    <citation type="journal article" date="2015" name="Fish Shellfish Immunol.">
        <title>Early steps in the European eel (Anguilla anguilla)-Vibrio vulnificus interaction in the gills: Role of the RtxA13 toxin.</title>
        <authorList>
            <person name="Callol A."/>
            <person name="Pajuelo D."/>
            <person name="Ebbesson L."/>
            <person name="Teles M."/>
            <person name="MacKenzie S."/>
            <person name="Amaro C."/>
        </authorList>
    </citation>
    <scope>NUCLEOTIDE SEQUENCE</scope>
</reference>
<proteinExistence type="predicted"/>
<name>A0A0E9SC13_ANGAN</name>
<evidence type="ECO:0000313" key="1">
    <source>
        <dbReference type="EMBL" id="JAH38791.1"/>
    </source>
</evidence>